<keyword evidence="2" id="KW-0472">Membrane</keyword>
<dbReference type="PROSITE" id="PS51212">
    <property type="entry name" value="WSC"/>
    <property type="match status" value="1"/>
</dbReference>
<evidence type="ECO:0000256" key="1">
    <source>
        <dbReference type="SAM" id="MobiDB-lite"/>
    </source>
</evidence>
<feature type="compositionally biased region" description="Polar residues" evidence="1">
    <location>
        <begin position="153"/>
        <end position="167"/>
    </location>
</feature>
<reference evidence="5" key="2">
    <citation type="submission" date="2023-05" db="EMBL/GenBank/DDBJ databases">
        <authorList>
            <consortium name="Lawrence Berkeley National Laboratory"/>
            <person name="Steindorff A."/>
            <person name="Hensen N."/>
            <person name="Bonometti L."/>
            <person name="Westerberg I."/>
            <person name="Brannstrom I.O."/>
            <person name="Guillou S."/>
            <person name="Cros-Aarteil S."/>
            <person name="Calhoun S."/>
            <person name="Haridas S."/>
            <person name="Kuo A."/>
            <person name="Mondo S."/>
            <person name="Pangilinan J."/>
            <person name="Riley R."/>
            <person name="Labutti K."/>
            <person name="Andreopoulos B."/>
            <person name="Lipzen A."/>
            <person name="Chen C."/>
            <person name="Yanf M."/>
            <person name="Daum C."/>
            <person name="Ng V."/>
            <person name="Clum A."/>
            <person name="Ohm R."/>
            <person name="Martin F."/>
            <person name="Silar P."/>
            <person name="Natvig D."/>
            <person name="Lalanne C."/>
            <person name="Gautier V."/>
            <person name="Ament-Velasquez S.L."/>
            <person name="Kruys A."/>
            <person name="Hutchinson M.I."/>
            <person name="Powell A.J."/>
            <person name="Barry K."/>
            <person name="Miller A.N."/>
            <person name="Grigoriev I.V."/>
            <person name="Debuchy R."/>
            <person name="Gladieux P."/>
            <person name="Thoren M.H."/>
            <person name="Johannesson H."/>
        </authorList>
    </citation>
    <scope>NUCLEOTIDE SEQUENCE</scope>
    <source>
        <strain evidence="5">CBS 141.50</strain>
    </source>
</reference>
<dbReference type="AlphaFoldDB" id="A0AAN6V241"/>
<dbReference type="Proteomes" id="UP001302676">
    <property type="component" value="Unassembled WGS sequence"/>
</dbReference>
<sequence>MKPSIFVAAALAVLAQAMPDSSRTARHNGIFGRYVKGKQKPITSPELGTSTVQGCFNSSGSLVFQKTFQWNSIGKCGDELCRPKGFPAGATMGGNQCFCGQKYPPKETLVDPSHCDAGCTGFGEDSCGGPNFWTVYNTGIDLAVDYLDMSELPHSTSSSSKPTQTEVNPEKTVVVTQNPTSTPKEDDNSGGGGPNVAGIAAGVVVAIVVVAALIGGGFIYMRRKRNLELEEEHRRNAAVNAFIGNKPRSSGGTSMADARMDPVMAHRRMSDGSIADNEDYSRRILRVTNA</sequence>
<evidence type="ECO:0000256" key="3">
    <source>
        <dbReference type="SAM" id="SignalP"/>
    </source>
</evidence>
<dbReference type="EMBL" id="MU853586">
    <property type="protein sequence ID" value="KAK4143432.1"/>
    <property type="molecule type" value="Genomic_DNA"/>
</dbReference>
<gene>
    <name evidence="5" type="ORF">C8A04DRAFT_28858</name>
</gene>
<organism evidence="5 6">
    <name type="scientific">Dichotomopilus funicola</name>
    <dbReference type="NCBI Taxonomy" id="1934379"/>
    <lineage>
        <taxon>Eukaryota</taxon>
        <taxon>Fungi</taxon>
        <taxon>Dikarya</taxon>
        <taxon>Ascomycota</taxon>
        <taxon>Pezizomycotina</taxon>
        <taxon>Sordariomycetes</taxon>
        <taxon>Sordariomycetidae</taxon>
        <taxon>Sordariales</taxon>
        <taxon>Chaetomiaceae</taxon>
        <taxon>Dichotomopilus</taxon>
    </lineage>
</organism>
<dbReference type="SMART" id="SM00321">
    <property type="entry name" value="WSC"/>
    <property type="match status" value="1"/>
</dbReference>
<evidence type="ECO:0000313" key="6">
    <source>
        <dbReference type="Proteomes" id="UP001302676"/>
    </source>
</evidence>
<evidence type="ECO:0000256" key="2">
    <source>
        <dbReference type="SAM" id="Phobius"/>
    </source>
</evidence>
<keyword evidence="2" id="KW-1133">Transmembrane helix</keyword>
<keyword evidence="3" id="KW-0732">Signal</keyword>
<proteinExistence type="predicted"/>
<feature type="region of interest" description="Disordered" evidence="1">
    <location>
        <begin position="153"/>
        <end position="193"/>
    </location>
</feature>
<reference evidence="5" key="1">
    <citation type="journal article" date="2023" name="Mol. Phylogenet. Evol.">
        <title>Genome-scale phylogeny and comparative genomics of the fungal order Sordariales.</title>
        <authorList>
            <person name="Hensen N."/>
            <person name="Bonometti L."/>
            <person name="Westerberg I."/>
            <person name="Brannstrom I.O."/>
            <person name="Guillou S."/>
            <person name="Cros-Aarteil S."/>
            <person name="Calhoun S."/>
            <person name="Haridas S."/>
            <person name="Kuo A."/>
            <person name="Mondo S."/>
            <person name="Pangilinan J."/>
            <person name="Riley R."/>
            <person name="LaButti K."/>
            <person name="Andreopoulos B."/>
            <person name="Lipzen A."/>
            <person name="Chen C."/>
            <person name="Yan M."/>
            <person name="Daum C."/>
            <person name="Ng V."/>
            <person name="Clum A."/>
            <person name="Steindorff A."/>
            <person name="Ohm R.A."/>
            <person name="Martin F."/>
            <person name="Silar P."/>
            <person name="Natvig D.O."/>
            <person name="Lalanne C."/>
            <person name="Gautier V."/>
            <person name="Ament-Velasquez S.L."/>
            <person name="Kruys A."/>
            <person name="Hutchinson M.I."/>
            <person name="Powell A.J."/>
            <person name="Barry K."/>
            <person name="Miller A.N."/>
            <person name="Grigoriev I.V."/>
            <person name="Debuchy R."/>
            <person name="Gladieux P."/>
            <person name="Hiltunen Thoren M."/>
            <person name="Johannesson H."/>
        </authorList>
    </citation>
    <scope>NUCLEOTIDE SEQUENCE</scope>
    <source>
        <strain evidence="5">CBS 141.50</strain>
    </source>
</reference>
<dbReference type="GeneID" id="87817414"/>
<feature type="domain" description="WSC" evidence="4">
    <location>
        <begin position="49"/>
        <end position="139"/>
    </location>
</feature>
<accession>A0AAN6V241</accession>
<dbReference type="Pfam" id="PF01822">
    <property type="entry name" value="WSC"/>
    <property type="match status" value="1"/>
</dbReference>
<keyword evidence="6" id="KW-1185">Reference proteome</keyword>
<dbReference type="InterPro" id="IPR002889">
    <property type="entry name" value="WSC_carb-bd"/>
</dbReference>
<keyword evidence="2" id="KW-0812">Transmembrane</keyword>
<evidence type="ECO:0000313" key="5">
    <source>
        <dbReference type="EMBL" id="KAK4143432.1"/>
    </source>
</evidence>
<feature type="chain" id="PRO_5043021635" description="WSC domain-containing protein" evidence="3">
    <location>
        <begin position="18"/>
        <end position="290"/>
    </location>
</feature>
<comment type="caution">
    <text evidence="5">The sequence shown here is derived from an EMBL/GenBank/DDBJ whole genome shotgun (WGS) entry which is preliminary data.</text>
</comment>
<feature type="transmembrane region" description="Helical" evidence="2">
    <location>
        <begin position="196"/>
        <end position="220"/>
    </location>
</feature>
<protein>
    <recommendedName>
        <fullName evidence="4">WSC domain-containing protein</fullName>
    </recommendedName>
</protein>
<evidence type="ECO:0000259" key="4">
    <source>
        <dbReference type="PROSITE" id="PS51212"/>
    </source>
</evidence>
<dbReference type="RefSeq" id="XP_062636803.1">
    <property type="nucleotide sequence ID" value="XM_062780801.1"/>
</dbReference>
<name>A0AAN6V241_9PEZI</name>
<feature type="signal peptide" evidence="3">
    <location>
        <begin position="1"/>
        <end position="17"/>
    </location>
</feature>